<feature type="transmembrane region" description="Helical" evidence="2">
    <location>
        <begin position="152"/>
        <end position="181"/>
    </location>
</feature>
<keyword evidence="1" id="KW-0802">TPR repeat</keyword>
<keyword evidence="2" id="KW-1133">Transmembrane helix</keyword>
<evidence type="ECO:0000256" key="1">
    <source>
        <dbReference type="PROSITE-ProRule" id="PRU00339"/>
    </source>
</evidence>
<dbReference type="SUPFAM" id="SSF48452">
    <property type="entry name" value="TPR-like"/>
    <property type="match status" value="1"/>
</dbReference>
<dbReference type="Proteomes" id="UP000319619">
    <property type="component" value="Unassembled WGS sequence"/>
</dbReference>
<dbReference type="SMART" id="SM00028">
    <property type="entry name" value="TPR"/>
    <property type="match status" value="3"/>
</dbReference>
<feature type="transmembrane region" description="Helical" evidence="2">
    <location>
        <begin position="288"/>
        <end position="307"/>
    </location>
</feature>
<proteinExistence type="predicted"/>
<feature type="transmembrane region" description="Helical" evidence="2">
    <location>
        <begin position="12"/>
        <end position="34"/>
    </location>
</feature>
<sequence>MKTGSLKDPALLGWLIPLLVSGIVFASTMCRTVYIGDSGEFSLVFKTLGIAHPPGYPLFTLLGNLFVLLTGFLKPALSANLLSMLLSLTVLPILFFLFKGRQNPTPASLIALLWSFTPSFWAESVGVEVYNLNVAFIAVITLLAFSDRSSKWLLIAYLLGLSLAHHLTAIILLPAIIYMFFKQDYKINVRVLPVSAILFVLGLSVYLYLPARASVSPLADWGHPSSLSLLINHITASQYQQAATFSLANLWASLVLFLSLMIENWWWLGIAATIFGAVVSYKYYFDRFIFALILISANIILAAFYRIPDIDPYYLPALFACLIYVGNGLIWLWGKLGGKQERAYFTVVLGGLVFLLLILNYGKVDRSDYRLAEDYGKLILDTAGSGTVFTKNDNSSFAALYLRYAEGYQPDVEVFDKAVRMKALVDRARSLTGRSLLDYQSARIAYLQKAPGQKYLTKSLFPYDLKWKNVGEDLTSRGILYAYNQPYTRATVPGLRHNIDAADFKSRQVLINLNLSRGDEYLSRDMPDTSRAEGAFGKALNYMEGEPRGSLHNQLGISFRHLGQGDLALTAYKRGLIAPRLSESERGEINFNISNIHKDRGNSLAAAGDYQGALTAFLKALEYDPVNARLFYNVGVIYTNFLNDPNRGIPYLKSYLKQNPSDDNVKNLIRSFSTDR</sequence>
<dbReference type="Pfam" id="PF11028">
    <property type="entry name" value="TMEM260-like"/>
    <property type="match status" value="1"/>
</dbReference>
<evidence type="ECO:0000313" key="3">
    <source>
        <dbReference type="EMBL" id="TKJ38382.1"/>
    </source>
</evidence>
<dbReference type="Gene3D" id="1.25.40.10">
    <property type="entry name" value="Tetratricopeptide repeat domain"/>
    <property type="match status" value="1"/>
</dbReference>
<protein>
    <submittedName>
        <fullName evidence="3">Uncharacterized protein</fullName>
    </submittedName>
</protein>
<name>A0A532UU42_UNCL8</name>
<feature type="transmembrane region" description="Helical" evidence="2">
    <location>
        <begin position="79"/>
        <end position="98"/>
    </location>
</feature>
<dbReference type="InterPro" id="IPR052724">
    <property type="entry name" value="GT117_domain-containing"/>
</dbReference>
<comment type="caution">
    <text evidence="3">The sequence shown here is derived from an EMBL/GenBank/DDBJ whole genome shotgun (WGS) entry which is preliminary data.</text>
</comment>
<dbReference type="Pfam" id="PF13414">
    <property type="entry name" value="TPR_11"/>
    <property type="match status" value="1"/>
</dbReference>
<evidence type="ECO:0000313" key="4">
    <source>
        <dbReference type="Proteomes" id="UP000319619"/>
    </source>
</evidence>
<dbReference type="InterPro" id="IPR019734">
    <property type="entry name" value="TPR_rpt"/>
</dbReference>
<dbReference type="InterPro" id="IPR011990">
    <property type="entry name" value="TPR-like_helical_dom_sf"/>
</dbReference>
<dbReference type="PANTHER" id="PTHR16214:SF3">
    <property type="entry name" value="TRANSMEMBRANE PROTEIN 260"/>
    <property type="match status" value="1"/>
</dbReference>
<dbReference type="PANTHER" id="PTHR16214">
    <property type="entry name" value="TRANSMEMBRANE PROTEIN 260"/>
    <property type="match status" value="1"/>
</dbReference>
<dbReference type="AlphaFoldDB" id="A0A532UU42"/>
<feature type="transmembrane region" description="Helical" evidence="2">
    <location>
        <begin position="187"/>
        <end position="209"/>
    </location>
</feature>
<accession>A0A532UU42</accession>
<dbReference type="InterPro" id="IPR021280">
    <property type="entry name" value="TMEM260-like"/>
</dbReference>
<feature type="transmembrane region" description="Helical" evidence="2">
    <location>
        <begin position="128"/>
        <end position="145"/>
    </location>
</feature>
<feature type="transmembrane region" description="Helical" evidence="2">
    <location>
        <begin position="313"/>
        <end position="332"/>
    </location>
</feature>
<organism evidence="3 4">
    <name type="scientific">candidate division LCP-89 bacterium B3_LCP</name>
    <dbReference type="NCBI Taxonomy" id="2012998"/>
    <lineage>
        <taxon>Bacteria</taxon>
        <taxon>Pseudomonadati</taxon>
        <taxon>Bacteria division LCP-89</taxon>
    </lineage>
</organism>
<feature type="transmembrane region" description="Helical" evidence="2">
    <location>
        <begin position="55"/>
        <end position="73"/>
    </location>
</feature>
<feature type="transmembrane region" description="Helical" evidence="2">
    <location>
        <begin position="242"/>
        <end position="259"/>
    </location>
</feature>
<gene>
    <name evidence="3" type="ORF">CEE37_12745</name>
</gene>
<dbReference type="EMBL" id="NJBN01000010">
    <property type="protein sequence ID" value="TKJ38382.1"/>
    <property type="molecule type" value="Genomic_DNA"/>
</dbReference>
<keyword evidence="2" id="KW-0472">Membrane</keyword>
<feature type="transmembrane region" description="Helical" evidence="2">
    <location>
        <begin position="344"/>
        <end position="362"/>
    </location>
</feature>
<feature type="repeat" description="TPR" evidence="1">
    <location>
        <begin position="594"/>
        <end position="627"/>
    </location>
</feature>
<evidence type="ECO:0000256" key="2">
    <source>
        <dbReference type="SAM" id="Phobius"/>
    </source>
</evidence>
<dbReference type="PROSITE" id="PS50005">
    <property type="entry name" value="TPR"/>
    <property type="match status" value="1"/>
</dbReference>
<reference evidence="3 4" key="1">
    <citation type="submission" date="2017-06" db="EMBL/GenBank/DDBJ databases">
        <title>Novel microbial phyla capable of carbon fixation and sulfur reduction in deep-sea sediments.</title>
        <authorList>
            <person name="Huang J."/>
            <person name="Baker B."/>
            <person name="Wang Y."/>
        </authorList>
    </citation>
    <scope>NUCLEOTIDE SEQUENCE [LARGE SCALE GENOMIC DNA]</scope>
    <source>
        <strain evidence="3">B3_LCP</strain>
    </source>
</reference>
<keyword evidence="2" id="KW-0812">Transmembrane</keyword>